<dbReference type="EMBL" id="LXXM01000124">
    <property type="protein sequence ID" value="PZS93375.1"/>
    <property type="molecule type" value="Genomic_DNA"/>
</dbReference>
<reference evidence="1 2" key="1">
    <citation type="submission" date="2016-05" db="EMBL/GenBank/DDBJ databases">
        <authorList>
            <person name="Lavstsen T."/>
            <person name="Jespersen J.S."/>
        </authorList>
    </citation>
    <scope>NUCLEOTIDE SEQUENCE [LARGE SCALE GENOMIC DNA]</scope>
    <source>
        <strain evidence="1 2">SM-5815</strain>
    </source>
</reference>
<dbReference type="RefSeq" id="WP_146260318.1">
    <property type="nucleotide sequence ID" value="NZ_LXXM01000124.1"/>
</dbReference>
<proteinExistence type="predicted"/>
<dbReference type="Proteomes" id="UP000249614">
    <property type="component" value="Unassembled WGS sequence"/>
</dbReference>
<evidence type="ECO:0000313" key="1">
    <source>
        <dbReference type="EMBL" id="PZS93375.1"/>
    </source>
</evidence>
<gene>
    <name evidence="1" type="ORF">A7X83_06160</name>
</gene>
<protein>
    <submittedName>
        <fullName evidence="1">Uncharacterized protein</fullName>
    </submittedName>
</protein>
<accession>A0A2W6JC10</accession>
<evidence type="ECO:0000313" key="2">
    <source>
        <dbReference type="Proteomes" id="UP000249614"/>
    </source>
</evidence>
<comment type="caution">
    <text evidence="1">The sequence shown here is derived from an EMBL/GenBank/DDBJ whole genome shotgun (WGS) entry which is preliminary data.</text>
</comment>
<sequence>MLDYAAKEAEAIQANLANLRRRLKSGKLGRDLDLKINNFALRYNLEVDLIRYKLLHDDLFQLTFIKDPARQSLHEKEAFNYLKSLPGVINPQRLPSKGPGSKYVNGGTVQTFEQIEGVAGRSKSIDFEWIMARPDGTRVSCFATHKHTKECGGSQDNQFKDVQSFMEKVKSQTSTRFYFFAICDGAYYERPLGTHTSHHDYLNAFFAGPRSKAVTINTLAGFFLSI</sequence>
<organism evidence="1 2">
    <name type="scientific">Stenotrophomonas maltophilia</name>
    <name type="common">Pseudomonas maltophilia</name>
    <name type="synonym">Xanthomonas maltophilia</name>
    <dbReference type="NCBI Taxonomy" id="40324"/>
    <lineage>
        <taxon>Bacteria</taxon>
        <taxon>Pseudomonadati</taxon>
        <taxon>Pseudomonadota</taxon>
        <taxon>Gammaproteobacteria</taxon>
        <taxon>Lysobacterales</taxon>
        <taxon>Lysobacteraceae</taxon>
        <taxon>Stenotrophomonas</taxon>
        <taxon>Stenotrophomonas maltophilia group</taxon>
    </lineage>
</organism>
<name>A0A2W6JC10_STEMA</name>
<dbReference type="AlphaFoldDB" id="A0A2W6JC10"/>